<comment type="caution">
    <text evidence="2">The sequence shown here is derived from an EMBL/GenBank/DDBJ whole genome shotgun (WGS) entry which is preliminary data.</text>
</comment>
<dbReference type="AlphaFoldDB" id="A0A4Y2FLC6"/>
<proteinExistence type="predicted"/>
<evidence type="ECO:0000256" key="1">
    <source>
        <dbReference type="SAM" id="MobiDB-lite"/>
    </source>
</evidence>
<dbReference type="Proteomes" id="UP000499080">
    <property type="component" value="Unassembled WGS sequence"/>
</dbReference>
<name>A0A4Y2FLC6_ARAVE</name>
<evidence type="ECO:0000313" key="2">
    <source>
        <dbReference type="EMBL" id="GBM41275.1"/>
    </source>
</evidence>
<evidence type="ECO:0000313" key="3">
    <source>
        <dbReference type="Proteomes" id="UP000499080"/>
    </source>
</evidence>
<dbReference type="EMBL" id="BGPR01000958">
    <property type="protein sequence ID" value="GBM41275.1"/>
    <property type="molecule type" value="Genomic_DNA"/>
</dbReference>
<feature type="region of interest" description="Disordered" evidence="1">
    <location>
        <begin position="70"/>
        <end position="89"/>
    </location>
</feature>
<sequence>MMMIREPQQMIMHQPNKMMTIQKPEKMMMQEPNEMRKQEMEELQEMAKATQIPKAVDILREMDLLRAKTTKIPRQEAAAMEKQKEMERRRQQIADKISETVYQQMLNLLGHLTGEAATQTEMKVPQ</sequence>
<gene>
    <name evidence="2" type="ORF">AVEN_202871_1</name>
</gene>
<keyword evidence="3" id="KW-1185">Reference proteome</keyword>
<accession>A0A4Y2FLC6</accession>
<reference evidence="2 3" key="1">
    <citation type="journal article" date="2019" name="Sci. Rep.">
        <title>Orb-weaving spider Araneus ventricosus genome elucidates the spidroin gene catalogue.</title>
        <authorList>
            <person name="Kono N."/>
            <person name="Nakamura H."/>
            <person name="Ohtoshi R."/>
            <person name="Moran D.A.P."/>
            <person name="Shinohara A."/>
            <person name="Yoshida Y."/>
            <person name="Fujiwara M."/>
            <person name="Mori M."/>
            <person name="Tomita M."/>
            <person name="Arakawa K."/>
        </authorList>
    </citation>
    <scope>NUCLEOTIDE SEQUENCE [LARGE SCALE GENOMIC DNA]</scope>
</reference>
<feature type="compositionally biased region" description="Basic and acidic residues" evidence="1">
    <location>
        <begin position="79"/>
        <end position="89"/>
    </location>
</feature>
<organism evidence="2 3">
    <name type="scientific">Araneus ventricosus</name>
    <name type="common">Orbweaver spider</name>
    <name type="synonym">Epeira ventricosa</name>
    <dbReference type="NCBI Taxonomy" id="182803"/>
    <lineage>
        <taxon>Eukaryota</taxon>
        <taxon>Metazoa</taxon>
        <taxon>Ecdysozoa</taxon>
        <taxon>Arthropoda</taxon>
        <taxon>Chelicerata</taxon>
        <taxon>Arachnida</taxon>
        <taxon>Araneae</taxon>
        <taxon>Araneomorphae</taxon>
        <taxon>Entelegynae</taxon>
        <taxon>Araneoidea</taxon>
        <taxon>Araneidae</taxon>
        <taxon>Araneus</taxon>
    </lineage>
</organism>
<protein>
    <submittedName>
        <fullName evidence="2">Uncharacterized protein</fullName>
    </submittedName>
</protein>